<evidence type="ECO:0000313" key="3">
    <source>
        <dbReference type="Proteomes" id="UP000177763"/>
    </source>
</evidence>
<feature type="non-terminal residue" evidence="2">
    <location>
        <position position="152"/>
    </location>
</feature>
<dbReference type="Proteomes" id="UP000177763">
    <property type="component" value="Unassembled WGS sequence"/>
</dbReference>
<feature type="transmembrane region" description="Helical" evidence="1">
    <location>
        <begin position="6"/>
        <end position="28"/>
    </location>
</feature>
<keyword evidence="1" id="KW-0472">Membrane</keyword>
<accession>A0A1F4VGY5</accession>
<dbReference type="Pfam" id="PF14584">
    <property type="entry name" value="DUF4446"/>
    <property type="match status" value="1"/>
</dbReference>
<evidence type="ECO:0008006" key="4">
    <source>
        <dbReference type="Google" id="ProtNLM"/>
    </source>
</evidence>
<organism evidence="2 3">
    <name type="scientific">candidate division WWE3 bacterium RIFCSPLOWO2_12_FULL_36_10</name>
    <dbReference type="NCBI Taxonomy" id="1802630"/>
    <lineage>
        <taxon>Bacteria</taxon>
        <taxon>Katanobacteria</taxon>
    </lineage>
</organism>
<name>A0A1F4VGY5_UNCKA</name>
<dbReference type="STRING" id="1802630.A3H26_00280"/>
<dbReference type="InterPro" id="IPR027981">
    <property type="entry name" value="DUF4446"/>
</dbReference>
<protein>
    <recommendedName>
        <fullName evidence="4">DUF4446 domain-containing protein</fullName>
    </recommendedName>
</protein>
<keyword evidence="1" id="KW-1133">Transmembrane helix</keyword>
<reference evidence="2 3" key="1">
    <citation type="journal article" date="2016" name="Nat. Commun.">
        <title>Thousands of microbial genomes shed light on interconnected biogeochemical processes in an aquifer system.</title>
        <authorList>
            <person name="Anantharaman K."/>
            <person name="Brown C.T."/>
            <person name="Hug L.A."/>
            <person name="Sharon I."/>
            <person name="Castelle C.J."/>
            <person name="Probst A.J."/>
            <person name="Thomas B.C."/>
            <person name="Singh A."/>
            <person name="Wilkins M.J."/>
            <person name="Karaoz U."/>
            <person name="Brodie E.L."/>
            <person name="Williams K.H."/>
            <person name="Hubbard S.S."/>
            <person name="Banfield J.F."/>
        </authorList>
    </citation>
    <scope>NUCLEOTIDE SEQUENCE [LARGE SCALE GENOMIC DNA]</scope>
</reference>
<dbReference type="AlphaFoldDB" id="A0A1F4VGY5"/>
<comment type="caution">
    <text evidence="2">The sequence shown here is derived from an EMBL/GenBank/DDBJ whole genome shotgun (WGS) entry which is preliminary data.</text>
</comment>
<evidence type="ECO:0000256" key="1">
    <source>
        <dbReference type="SAM" id="Phobius"/>
    </source>
</evidence>
<proteinExistence type="predicted"/>
<sequence>MTSSQLIIFGVVQVLVLAWLVYLSYQYYIVIRQYKKLKIGEEKSLIDALEKIFDKLDELYSKGENLFSQLNNLKNDSLKHVQRVAVKRFNPFGDTGSDQSFSLALLSEKGDGVVLSSLHGRSGTRVYAKPVKLAKQDIYELSVEEEDVVKEA</sequence>
<evidence type="ECO:0000313" key="2">
    <source>
        <dbReference type="EMBL" id="OGC56365.1"/>
    </source>
</evidence>
<keyword evidence="1" id="KW-0812">Transmembrane</keyword>
<gene>
    <name evidence="2" type="ORF">A3H26_00280</name>
</gene>
<dbReference type="EMBL" id="MEVN01000039">
    <property type="protein sequence ID" value="OGC56365.1"/>
    <property type="molecule type" value="Genomic_DNA"/>
</dbReference>